<dbReference type="InterPro" id="IPR009688">
    <property type="entry name" value="FAM210A/B-like_dom"/>
</dbReference>
<organism evidence="3 4">
    <name type="scientific">Triparma verrucosa</name>
    <dbReference type="NCBI Taxonomy" id="1606542"/>
    <lineage>
        <taxon>Eukaryota</taxon>
        <taxon>Sar</taxon>
        <taxon>Stramenopiles</taxon>
        <taxon>Ochrophyta</taxon>
        <taxon>Bolidophyceae</taxon>
        <taxon>Parmales</taxon>
        <taxon>Triparmaceae</taxon>
        <taxon>Triparma</taxon>
    </lineage>
</organism>
<accession>A0A9W7FI00</accession>
<feature type="transmembrane region" description="Helical" evidence="1">
    <location>
        <begin position="74"/>
        <end position="97"/>
    </location>
</feature>
<feature type="domain" description="DUF1279" evidence="2">
    <location>
        <begin position="65"/>
        <end position="167"/>
    </location>
</feature>
<dbReference type="EMBL" id="BRXX01000451">
    <property type="protein sequence ID" value="GMI12772.1"/>
    <property type="molecule type" value="Genomic_DNA"/>
</dbReference>
<keyword evidence="4" id="KW-1185">Reference proteome</keyword>
<evidence type="ECO:0000313" key="4">
    <source>
        <dbReference type="Proteomes" id="UP001165160"/>
    </source>
</evidence>
<dbReference type="PANTHER" id="PTHR21377:SF0">
    <property type="entry name" value="PROTEIN FAM210B, MITOCHONDRIAL"/>
    <property type="match status" value="1"/>
</dbReference>
<keyword evidence="1" id="KW-1133">Transmembrane helix</keyword>
<sequence>MMLSVRSLVRCLSTGQIIPTRSHNFLPPYRNRRRVPLFLSSFSNKQHDRVGGTDEDSEKNYTVRQKMKRMMKRYGAVGFGVYASVYVSFWSAFYVGFSYDLIDTSFMIGQSGSIHEYIAETLDNIKWTESYRDTIKNTPQLTNAAVALLACKIIEPVRWGVAIALTPTVSKKIRDYRESRRS</sequence>
<protein>
    <recommendedName>
        <fullName evidence="2">DUF1279 domain-containing protein</fullName>
    </recommendedName>
</protein>
<dbReference type="PANTHER" id="PTHR21377">
    <property type="entry name" value="PROTEIN FAM210B, MITOCHONDRIAL"/>
    <property type="match status" value="1"/>
</dbReference>
<comment type="caution">
    <text evidence="3">The sequence shown here is derived from an EMBL/GenBank/DDBJ whole genome shotgun (WGS) entry which is preliminary data.</text>
</comment>
<name>A0A9W7FI00_9STRA</name>
<keyword evidence="1" id="KW-0472">Membrane</keyword>
<evidence type="ECO:0000256" key="1">
    <source>
        <dbReference type="SAM" id="Phobius"/>
    </source>
</evidence>
<evidence type="ECO:0000259" key="2">
    <source>
        <dbReference type="Pfam" id="PF06916"/>
    </source>
</evidence>
<evidence type="ECO:0000313" key="3">
    <source>
        <dbReference type="EMBL" id="GMI12772.1"/>
    </source>
</evidence>
<dbReference type="Proteomes" id="UP001165160">
    <property type="component" value="Unassembled WGS sequence"/>
</dbReference>
<gene>
    <name evidence="3" type="ORF">TrVE_jg1693</name>
</gene>
<dbReference type="AlphaFoldDB" id="A0A9W7FI00"/>
<keyword evidence="1" id="KW-0812">Transmembrane</keyword>
<dbReference type="GO" id="GO:0005739">
    <property type="term" value="C:mitochondrion"/>
    <property type="evidence" value="ECO:0007669"/>
    <property type="project" value="TreeGrafter"/>
</dbReference>
<proteinExistence type="predicted"/>
<dbReference type="Pfam" id="PF06916">
    <property type="entry name" value="FAM210A-B_dom"/>
    <property type="match status" value="1"/>
</dbReference>
<dbReference type="InterPro" id="IPR045866">
    <property type="entry name" value="FAM210A/B-like"/>
</dbReference>
<reference evidence="4" key="1">
    <citation type="journal article" date="2023" name="Commun. Biol.">
        <title>Genome analysis of Parmales, the sister group of diatoms, reveals the evolutionary specialization of diatoms from phago-mixotrophs to photoautotrophs.</title>
        <authorList>
            <person name="Ban H."/>
            <person name="Sato S."/>
            <person name="Yoshikawa S."/>
            <person name="Yamada K."/>
            <person name="Nakamura Y."/>
            <person name="Ichinomiya M."/>
            <person name="Sato N."/>
            <person name="Blanc-Mathieu R."/>
            <person name="Endo H."/>
            <person name="Kuwata A."/>
            <person name="Ogata H."/>
        </authorList>
    </citation>
    <scope>NUCLEOTIDE SEQUENCE [LARGE SCALE GENOMIC DNA]</scope>
    <source>
        <strain evidence="4">NIES 3699</strain>
    </source>
</reference>